<dbReference type="PANTHER" id="PTHR31852">
    <property type="entry name" value="LATE EMBRYOGENESIS ABUNDANT (LEA) HYDROXYPROLINE-RICH GLYCOPROTEIN FAMILY"/>
    <property type="match status" value="1"/>
</dbReference>
<sequence>MDAEKGITEDPSSRLNTISPSPEAKRKSLMCRRQYLMFSLCCASLVITIAIVIIILAFTVFKKKDPTITVNDITITGVSPDIDLPSLSIDFNITLSVNSTVYNPNRASFKHYPGTVDIFYREADIGYVIVEEGTIPERGSEEVMSNVTLTVDSFGQMNLTEYLIRDLLGGEIKFDTTARIPGKVTILGFVKVNIVAKSVCHIVVGIPTFEVKEQKCSS</sequence>
<dbReference type="InterPro" id="IPR055301">
    <property type="entry name" value="Lea14-like_2"/>
</dbReference>
<dbReference type="AlphaFoldDB" id="A0A0K9P962"/>
<name>A0A0K9P962_ZOSMR</name>
<accession>A0A0K9P962</accession>
<dbReference type="SUPFAM" id="SSF117070">
    <property type="entry name" value="LEA14-like"/>
    <property type="match status" value="1"/>
</dbReference>
<feature type="transmembrane region" description="Helical" evidence="2">
    <location>
        <begin position="35"/>
        <end position="61"/>
    </location>
</feature>
<keyword evidence="2" id="KW-1133">Transmembrane helix</keyword>
<evidence type="ECO:0000313" key="4">
    <source>
        <dbReference type="EMBL" id="KMZ65521.1"/>
    </source>
</evidence>
<evidence type="ECO:0000313" key="5">
    <source>
        <dbReference type="Proteomes" id="UP000036987"/>
    </source>
</evidence>
<keyword evidence="5" id="KW-1185">Reference proteome</keyword>
<dbReference type="OrthoDB" id="1929523at2759"/>
<evidence type="ECO:0000256" key="2">
    <source>
        <dbReference type="SAM" id="Phobius"/>
    </source>
</evidence>
<feature type="compositionally biased region" description="Basic and acidic residues" evidence="1">
    <location>
        <begin position="1"/>
        <end position="12"/>
    </location>
</feature>
<feature type="region of interest" description="Disordered" evidence="1">
    <location>
        <begin position="1"/>
        <end position="21"/>
    </location>
</feature>
<dbReference type="InterPro" id="IPR004864">
    <property type="entry name" value="LEA_2"/>
</dbReference>
<evidence type="ECO:0000256" key="1">
    <source>
        <dbReference type="SAM" id="MobiDB-lite"/>
    </source>
</evidence>
<reference evidence="5" key="1">
    <citation type="journal article" date="2016" name="Nature">
        <title>The genome of the seagrass Zostera marina reveals angiosperm adaptation to the sea.</title>
        <authorList>
            <person name="Olsen J.L."/>
            <person name="Rouze P."/>
            <person name="Verhelst B."/>
            <person name="Lin Y.-C."/>
            <person name="Bayer T."/>
            <person name="Collen J."/>
            <person name="Dattolo E."/>
            <person name="De Paoli E."/>
            <person name="Dittami S."/>
            <person name="Maumus F."/>
            <person name="Michel G."/>
            <person name="Kersting A."/>
            <person name="Lauritano C."/>
            <person name="Lohaus R."/>
            <person name="Toepel M."/>
            <person name="Tonon T."/>
            <person name="Vanneste K."/>
            <person name="Amirebrahimi M."/>
            <person name="Brakel J."/>
            <person name="Bostroem C."/>
            <person name="Chovatia M."/>
            <person name="Grimwood J."/>
            <person name="Jenkins J.W."/>
            <person name="Jueterbock A."/>
            <person name="Mraz A."/>
            <person name="Stam W.T."/>
            <person name="Tice H."/>
            <person name="Bornberg-Bauer E."/>
            <person name="Green P.J."/>
            <person name="Pearson G.A."/>
            <person name="Procaccini G."/>
            <person name="Duarte C.M."/>
            <person name="Schmutz J."/>
            <person name="Reusch T.B.H."/>
            <person name="Van de Peer Y."/>
        </authorList>
    </citation>
    <scope>NUCLEOTIDE SEQUENCE [LARGE SCALE GENOMIC DNA]</scope>
    <source>
        <strain evidence="5">cv. Finnish</strain>
    </source>
</reference>
<dbReference type="Pfam" id="PF03168">
    <property type="entry name" value="LEA_2"/>
    <property type="match status" value="1"/>
</dbReference>
<dbReference type="EMBL" id="LFYR01001032">
    <property type="protein sequence ID" value="KMZ65521.1"/>
    <property type="molecule type" value="Genomic_DNA"/>
</dbReference>
<dbReference type="Gene3D" id="2.60.40.1820">
    <property type="match status" value="1"/>
</dbReference>
<dbReference type="OMA" id="READIGY"/>
<feature type="domain" description="Late embryogenesis abundant protein LEA-2 subgroup" evidence="3">
    <location>
        <begin position="100"/>
        <end position="193"/>
    </location>
</feature>
<proteinExistence type="predicted"/>
<gene>
    <name evidence="4" type="ORF">ZOSMA_31G01090</name>
</gene>
<comment type="caution">
    <text evidence="4">The sequence shown here is derived from an EMBL/GenBank/DDBJ whole genome shotgun (WGS) entry which is preliminary data.</text>
</comment>
<keyword evidence="2" id="KW-0472">Membrane</keyword>
<protein>
    <submittedName>
        <fullName evidence="4">Harpin-induced like protein 29</fullName>
    </submittedName>
</protein>
<evidence type="ECO:0000259" key="3">
    <source>
        <dbReference type="Pfam" id="PF03168"/>
    </source>
</evidence>
<organism evidence="4 5">
    <name type="scientific">Zostera marina</name>
    <name type="common">Eelgrass</name>
    <dbReference type="NCBI Taxonomy" id="29655"/>
    <lineage>
        <taxon>Eukaryota</taxon>
        <taxon>Viridiplantae</taxon>
        <taxon>Streptophyta</taxon>
        <taxon>Embryophyta</taxon>
        <taxon>Tracheophyta</taxon>
        <taxon>Spermatophyta</taxon>
        <taxon>Magnoliopsida</taxon>
        <taxon>Liliopsida</taxon>
        <taxon>Zosteraceae</taxon>
        <taxon>Zostera</taxon>
    </lineage>
</organism>
<dbReference type="Proteomes" id="UP000036987">
    <property type="component" value="Unassembled WGS sequence"/>
</dbReference>
<keyword evidence="2" id="KW-0812">Transmembrane</keyword>